<accession>A0A5M8FF38</accession>
<dbReference type="AlphaFoldDB" id="A0A5M8FF38"/>
<feature type="domain" description="GtrA/DPMS transmembrane" evidence="8">
    <location>
        <begin position="39"/>
        <end position="158"/>
    </location>
</feature>
<feature type="transmembrane region" description="Helical" evidence="7">
    <location>
        <begin position="64"/>
        <end position="84"/>
    </location>
</feature>
<evidence type="ECO:0000313" key="9">
    <source>
        <dbReference type="EMBL" id="KAA6183299.1"/>
    </source>
</evidence>
<protein>
    <submittedName>
        <fullName evidence="9">GtrA family protein</fullName>
    </submittedName>
</protein>
<organism evidence="9 10">
    <name type="scientific">Thiohalocapsa marina</name>
    <dbReference type="NCBI Taxonomy" id="424902"/>
    <lineage>
        <taxon>Bacteria</taxon>
        <taxon>Pseudomonadati</taxon>
        <taxon>Pseudomonadota</taxon>
        <taxon>Gammaproteobacteria</taxon>
        <taxon>Chromatiales</taxon>
        <taxon>Chromatiaceae</taxon>
        <taxon>Thiohalocapsa</taxon>
    </lineage>
</organism>
<dbReference type="OrthoDB" id="7926501at2"/>
<sequence>MDSVNHYRSGFRSIAGDDEPSAPKHQRGRIVHTAAEVWRFAIVGSVGFAVEAVILTVLVRAGDWGLYEARLLSFSLAVSATWALNRRFTFTHRSSANRKREYARYFTVQSVGALLNLGVYSAFLLQWPSLGAWPVLPLAAGSLSAMVFNFLGVRFFAFTGSSVGI</sequence>
<name>A0A5M8FF38_9GAMM</name>
<keyword evidence="3 7" id="KW-0812">Transmembrane</keyword>
<feature type="transmembrane region" description="Helical" evidence="7">
    <location>
        <begin position="105"/>
        <end position="123"/>
    </location>
</feature>
<dbReference type="EMBL" id="VWXX01000034">
    <property type="protein sequence ID" value="KAA6183299.1"/>
    <property type="molecule type" value="Genomic_DNA"/>
</dbReference>
<dbReference type="Proteomes" id="UP000322981">
    <property type="component" value="Unassembled WGS sequence"/>
</dbReference>
<keyword evidence="4 7" id="KW-1133">Transmembrane helix</keyword>
<proteinExistence type="inferred from homology"/>
<evidence type="ECO:0000256" key="5">
    <source>
        <dbReference type="ARBA" id="ARBA00023136"/>
    </source>
</evidence>
<dbReference type="InterPro" id="IPR051401">
    <property type="entry name" value="GtrA_CellWall_Glycosyl"/>
</dbReference>
<evidence type="ECO:0000256" key="6">
    <source>
        <dbReference type="SAM" id="MobiDB-lite"/>
    </source>
</evidence>
<dbReference type="Pfam" id="PF04138">
    <property type="entry name" value="GtrA_DPMS_TM"/>
    <property type="match status" value="1"/>
</dbReference>
<comment type="caution">
    <text evidence="9">The sequence shown here is derived from an EMBL/GenBank/DDBJ whole genome shotgun (WGS) entry which is preliminary data.</text>
</comment>
<feature type="transmembrane region" description="Helical" evidence="7">
    <location>
        <begin position="135"/>
        <end position="157"/>
    </location>
</feature>
<dbReference type="PANTHER" id="PTHR38459:SF1">
    <property type="entry name" value="PROPHAGE BACTOPRENOL-LINKED GLUCOSE TRANSLOCASE HOMOLOG"/>
    <property type="match status" value="1"/>
</dbReference>
<evidence type="ECO:0000313" key="10">
    <source>
        <dbReference type="Proteomes" id="UP000322981"/>
    </source>
</evidence>
<keyword evidence="10" id="KW-1185">Reference proteome</keyword>
<dbReference type="GO" id="GO:0000271">
    <property type="term" value="P:polysaccharide biosynthetic process"/>
    <property type="evidence" value="ECO:0007669"/>
    <property type="project" value="InterPro"/>
</dbReference>
<reference evidence="9 10" key="1">
    <citation type="submission" date="2019-09" db="EMBL/GenBank/DDBJ databases">
        <title>Whole-genome sequence of the purple sulfur bacterium Thiohalocapsa marina DSM 19078.</title>
        <authorList>
            <person name="Kyndt J.A."/>
            <person name="Meyer T.E."/>
        </authorList>
    </citation>
    <scope>NUCLEOTIDE SEQUENCE [LARGE SCALE GENOMIC DNA]</scope>
    <source>
        <strain evidence="9 10">DSM 19078</strain>
    </source>
</reference>
<evidence type="ECO:0000256" key="4">
    <source>
        <dbReference type="ARBA" id="ARBA00022989"/>
    </source>
</evidence>
<feature type="transmembrane region" description="Helical" evidence="7">
    <location>
        <begin position="37"/>
        <end position="58"/>
    </location>
</feature>
<dbReference type="InterPro" id="IPR007267">
    <property type="entry name" value="GtrA_DPMS_TM"/>
</dbReference>
<comment type="subcellular location">
    <subcellularLocation>
        <location evidence="1">Membrane</location>
        <topology evidence="1">Multi-pass membrane protein</topology>
    </subcellularLocation>
</comment>
<evidence type="ECO:0000256" key="3">
    <source>
        <dbReference type="ARBA" id="ARBA00022692"/>
    </source>
</evidence>
<gene>
    <name evidence="9" type="ORF">F2Q65_15945</name>
</gene>
<dbReference type="GO" id="GO:0005886">
    <property type="term" value="C:plasma membrane"/>
    <property type="evidence" value="ECO:0007669"/>
    <property type="project" value="TreeGrafter"/>
</dbReference>
<feature type="region of interest" description="Disordered" evidence="6">
    <location>
        <begin position="1"/>
        <end position="26"/>
    </location>
</feature>
<evidence type="ECO:0000256" key="2">
    <source>
        <dbReference type="ARBA" id="ARBA00009399"/>
    </source>
</evidence>
<dbReference type="PANTHER" id="PTHR38459">
    <property type="entry name" value="PROPHAGE BACTOPRENOL-LINKED GLUCOSE TRANSLOCASE HOMOLOG"/>
    <property type="match status" value="1"/>
</dbReference>
<evidence type="ECO:0000256" key="7">
    <source>
        <dbReference type="SAM" id="Phobius"/>
    </source>
</evidence>
<evidence type="ECO:0000259" key="8">
    <source>
        <dbReference type="Pfam" id="PF04138"/>
    </source>
</evidence>
<comment type="similarity">
    <text evidence="2">Belongs to the GtrA family.</text>
</comment>
<evidence type="ECO:0000256" key="1">
    <source>
        <dbReference type="ARBA" id="ARBA00004141"/>
    </source>
</evidence>
<keyword evidence="5 7" id="KW-0472">Membrane</keyword>